<dbReference type="GO" id="GO:0005525">
    <property type="term" value="F:GTP binding"/>
    <property type="evidence" value="ECO:0007669"/>
    <property type="project" value="UniProtKB-KW"/>
</dbReference>
<feature type="domain" description="Dynamin N-terminal" evidence="8">
    <location>
        <begin position="46"/>
        <end position="197"/>
    </location>
</feature>
<dbReference type="PANTHER" id="PTHR10465">
    <property type="entry name" value="TRANSMEMBRANE GTPASE FZO1"/>
    <property type="match status" value="1"/>
</dbReference>
<dbReference type="EMBL" id="FOOG01000003">
    <property type="protein sequence ID" value="SFF60809.1"/>
    <property type="molecule type" value="Genomic_DNA"/>
</dbReference>
<evidence type="ECO:0000313" key="10">
    <source>
        <dbReference type="Proteomes" id="UP000198897"/>
    </source>
</evidence>
<evidence type="ECO:0000313" key="9">
    <source>
        <dbReference type="EMBL" id="SFF60809.1"/>
    </source>
</evidence>
<evidence type="ECO:0000256" key="7">
    <source>
        <dbReference type="SAM" id="MobiDB-lite"/>
    </source>
</evidence>
<feature type="domain" description="Dynamin N-terminal" evidence="8">
    <location>
        <begin position="623"/>
        <end position="846"/>
    </location>
</feature>
<sequence length="1197" mass="138976">MTATRETVTQLQNLYQYLKTEDPAQSEKVLDVIDKLIHEKVMVGFGGHFSAGKSTLINHLLDKQMLPSSPIPTSANIVEITAGEPYTMTYFHHDLPEKYEGETDFETIQALCKNGNDISRVVISRPDCGLPEHVTVLDTPGVDSTNDSDRLITESSLHLMDVLYYVMDYNHVQSEVNVKFLMEMQERGTPFSVIINQIDKHNEAELSFEDFKQSVEHSFSSRGIEPEAIYYISLRDFSYEKNEYESLKSAFTQLYSSSYVRVQEQAINACETIIEKSVHNRSDGFFQREQELKDRKEHLEKGMRDSHLTQEDRRDTEQVISEAADLFKRRVSSFMPNAYLMPSSLRDEAEKFLESRQKGFKVGVLFTKKKTEEVKEERESAFYDQVLESIEKNLKWPLKERLLEVTEELSITDEELLNEIQRFNFIYEKAKLQDMIEPGASVTGHYILRYTDQLSNDIKKEMRQFVNQWWNQIENHIRNEKKKEYEKNKTVFQAMEEKDQIVEELEEMEEALASYRENLYKSLKNDTLSSMDKDLIKNDLEEREKRVQHKQITSELLTQTVESNFDESLNSESSLPEGHASIDSTLQRVTKALSIVEDVEGIDGLFNQLKDKQDRLRNRHYTVALFGAFSAGKSSFANALLGDTLLPASPNPTTATINKISPSSDENPHGSIQAIIKKEEELLDDLQPMFTKLELRSESLSGYVRQLESLQDWSRLEHKSTLFLEAFLSGYDSMKEYLGQSISIPWNEFSMYVAEESKSCFIESVEIFYDCPFTEAGITLVDTPGADSVNARHTDVSFEYIKDADAVLFVTYYNHPFSKADQSFLTQLGRVKDSFAMDKMFFIINAVDLASSEEEVKHVEKYVADQLGRFDIRKPRLFSLSSLMGLREKQGEQSLSSGINTFEAQFNQFLHGELAEVLTQSMERNLNELKETLATFIKNNQLNEKERKQFLKKAKAQHEEALNVIKDFDRTKEKESLKNKIDKQVYYVHHRMMLNFTDYFKRHFNPATINGKDQNIQAELRAARDELVQEIEFEMNQEFKAVGVRIERLLEGLIDQIQQESEAELKKVRKHLRLERREWTSVPLPAFHGELVIDERQSSSILKMFKSPRAFFELNEKEDMKDEFAALISPILKNQLDEANEIMKDYYEQQWQFLLEDHVHEWRHQIDASFHSLIHSVEHPADIGPLEKKFEQIKKLV</sequence>
<name>A0A1I2K362_9BACI</name>
<accession>A0A1I2K362</accession>
<organism evidence="9 10">
    <name type="scientific">Halobacillus alkaliphilus</name>
    <dbReference type="NCBI Taxonomy" id="396056"/>
    <lineage>
        <taxon>Bacteria</taxon>
        <taxon>Bacillati</taxon>
        <taxon>Bacillota</taxon>
        <taxon>Bacilli</taxon>
        <taxon>Bacillales</taxon>
        <taxon>Bacillaceae</taxon>
        <taxon>Halobacillus</taxon>
    </lineage>
</organism>
<keyword evidence="4" id="KW-0342">GTP-binding</keyword>
<reference evidence="10" key="1">
    <citation type="submission" date="2016-10" db="EMBL/GenBank/DDBJ databases">
        <authorList>
            <person name="Varghese N."/>
            <person name="Submissions S."/>
        </authorList>
    </citation>
    <scope>NUCLEOTIDE SEQUENCE [LARGE SCALE GENOMIC DNA]</scope>
    <source>
        <strain evidence="10">FP5</strain>
    </source>
</reference>
<keyword evidence="3" id="KW-0378">Hydrolase</keyword>
<evidence type="ECO:0000256" key="6">
    <source>
        <dbReference type="SAM" id="Coils"/>
    </source>
</evidence>
<gene>
    <name evidence="9" type="ORF">SAMN05216353_10344</name>
</gene>
<evidence type="ECO:0000256" key="4">
    <source>
        <dbReference type="ARBA" id="ARBA00023134"/>
    </source>
</evidence>
<dbReference type="RefSeq" id="WP_175477783.1">
    <property type="nucleotide sequence ID" value="NZ_FOOG01000003.1"/>
</dbReference>
<dbReference type="Gene3D" id="3.40.50.300">
    <property type="entry name" value="P-loop containing nucleotide triphosphate hydrolases"/>
    <property type="match status" value="2"/>
</dbReference>
<evidence type="ECO:0000259" key="8">
    <source>
        <dbReference type="Pfam" id="PF00350"/>
    </source>
</evidence>
<feature type="coiled-coil region" evidence="6">
    <location>
        <begin position="1017"/>
        <end position="1078"/>
    </location>
</feature>
<evidence type="ECO:0000256" key="2">
    <source>
        <dbReference type="ARBA" id="ARBA00022741"/>
    </source>
</evidence>
<protein>
    <submittedName>
        <fullName evidence="9">Dynamin family protein</fullName>
    </submittedName>
</protein>
<dbReference type="Proteomes" id="UP000198897">
    <property type="component" value="Unassembled WGS sequence"/>
</dbReference>
<dbReference type="InterPro" id="IPR027094">
    <property type="entry name" value="Mitofusin_fam"/>
</dbReference>
<keyword evidence="10" id="KW-1185">Reference proteome</keyword>
<dbReference type="PANTHER" id="PTHR10465:SF0">
    <property type="entry name" value="SARCALUMENIN"/>
    <property type="match status" value="1"/>
</dbReference>
<feature type="region of interest" description="Disordered" evidence="7">
    <location>
        <begin position="296"/>
        <end position="316"/>
    </location>
</feature>
<proteinExistence type="predicted"/>
<evidence type="ECO:0000256" key="5">
    <source>
        <dbReference type="ARBA" id="ARBA00023136"/>
    </source>
</evidence>
<dbReference type="GO" id="GO:0003924">
    <property type="term" value="F:GTPase activity"/>
    <property type="evidence" value="ECO:0007669"/>
    <property type="project" value="InterPro"/>
</dbReference>
<dbReference type="CDD" id="cd09912">
    <property type="entry name" value="DLP_2"/>
    <property type="match status" value="2"/>
</dbReference>
<evidence type="ECO:0000256" key="1">
    <source>
        <dbReference type="ARBA" id="ARBA00004370"/>
    </source>
</evidence>
<dbReference type="AlphaFoldDB" id="A0A1I2K362"/>
<feature type="coiled-coil region" evidence="6">
    <location>
        <begin position="919"/>
        <end position="971"/>
    </location>
</feature>
<dbReference type="InterPro" id="IPR027417">
    <property type="entry name" value="P-loop_NTPase"/>
</dbReference>
<comment type="subcellular location">
    <subcellularLocation>
        <location evidence="1">Membrane</location>
    </subcellularLocation>
</comment>
<dbReference type="InterPro" id="IPR045063">
    <property type="entry name" value="Dynamin_N"/>
</dbReference>
<feature type="coiled-coil region" evidence="6">
    <location>
        <begin position="491"/>
        <end position="525"/>
    </location>
</feature>
<dbReference type="SUPFAM" id="SSF52540">
    <property type="entry name" value="P-loop containing nucleoside triphosphate hydrolases"/>
    <property type="match status" value="2"/>
</dbReference>
<dbReference type="Pfam" id="PF00350">
    <property type="entry name" value="Dynamin_N"/>
    <property type="match status" value="2"/>
</dbReference>
<keyword evidence="2" id="KW-0547">Nucleotide-binding</keyword>
<dbReference type="GO" id="GO:0008053">
    <property type="term" value="P:mitochondrial fusion"/>
    <property type="evidence" value="ECO:0007669"/>
    <property type="project" value="TreeGrafter"/>
</dbReference>
<dbReference type="GO" id="GO:0016020">
    <property type="term" value="C:membrane"/>
    <property type="evidence" value="ECO:0007669"/>
    <property type="project" value="UniProtKB-SubCell"/>
</dbReference>
<keyword evidence="6" id="KW-0175">Coiled coil</keyword>
<evidence type="ECO:0000256" key="3">
    <source>
        <dbReference type="ARBA" id="ARBA00022801"/>
    </source>
</evidence>
<keyword evidence="5" id="KW-0472">Membrane</keyword>